<keyword evidence="9" id="KW-0067">ATP-binding</keyword>
<keyword evidence="3" id="KW-0813">Transport</keyword>
<feature type="transmembrane region" description="Helical" evidence="15">
    <location>
        <begin position="103"/>
        <end position="123"/>
    </location>
</feature>
<dbReference type="GO" id="GO:0005524">
    <property type="term" value="F:ATP binding"/>
    <property type="evidence" value="ECO:0007669"/>
    <property type="project" value="UniProtKB-KW"/>
</dbReference>
<dbReference type="NCBIfam" id="TIGR01494">
    <property type="entry name" value="ATPase_P-type"/>
    <property type="match status" value="2"/>
</dbReference>
<dbReference type="InterPro" id="IPR018303">
    <property type="entry name" value="ATPase_P-typ_P_site"/>
</dbReference>
<dbReference type="GO" id="GO:0046872">
    <property type="term" value="F:metal ion binding"/>
    <property type="evidence" value="ECO:0007669"/>
    <property type="project" value="UniProtKB-KW"/>
</dbReference>
<dbReference type="GO" id="GO:0005388">
    <property type="term" value="F:P-type calcium transporter activity"/>
    <property type="evidence" value="ECO:0007669"/>
    <property type="project" value="UniProtKB-EC"/>
</dbReference>
<sequence length="961" mass="106198">MLQNKNYTGLTDAQVLESRKKYGVNILTPPEKETLWDTLKEACTHWITKSMLVLLVLSVIGAAMLSSSLGAIVWSMPAIIALATVMILAVGFFGGFGDPLFKILIMAFVLSMGISIYEFIWVGAGFKTFFEPIGIIVALILATSIAFVLERKNEKTFQSLNEVNDDTLVKVIRNSNVCQVPRKDIVVGDIVLLEAGEEIPADCELLDALNLNVNESSLTGELQVYKTTTPEEFDKESTYPSNQIMKGTIILEGYCTAKVLKVGDATESGKVFEAAQVEEGGSTPLSEELDGLADLITKASYVFAALIVVGRIFIYFYMGDADFSSGNGWIGFVTYVLNTVMIAVTLIVVAVPEGLPMSVTLSLAFSMRKLMKENTLPRTMHSCETMGATSVICTDKTGTLTQNKMQVAESDLNEVSDELLAEMIALNTTANLDFTNKNNVKTVGNPTECALLLWLNGKGQDYMSIREKSMIVDRLPFSTENKYMATIVDSAALNKKVVYVKGAPEILLSMSTVGESQKQKYNEELQSYQNKAMRTLGLAYVEADNNEEIFKDGKLNTKSLTFVGIFAISDPVRKEVPAAIKDCVNAGIQVKIVTGDTTGTAKEIGRQIGLWNNTDGDRNIMTGVEFAAMSDENLLTRVEDIKILSRARPNDKERLVRLLKQKGHVVAATGDGTNDAPALNVADVGLSMGDGTAVAKEASDMTIQDNSFSTIANAVMWGRSLYKNIQRFLLFQLTVNVTACFLVLVGAFMGTESPLTVTQMLWINLIMDTFAAIALASLPPSQKVMQDKPRNRKASILSHSMRINILGVGFFFFFLLVAMLYIFEHGEYTSMVDLLNFHIGERDGLSTYELTMIFTTFVMTHFFYLFDARAFETGRSALHFKGCQGLLTIVVVVFLGQILMVENLFEILHKLFNTPLSWTQYWPLQDFFNVCGLSLQDWIIIILGSSLVLWVHEVWHLITRK</sequence>
<dbReference type="Pfam" id="PF00122">
    <property type="entry name" value="E1-E2_ATPase"/>
    <property type="match status" value="1"/>
</dbReference>
<dbReference type="InterPro" id="IPR036412">
    <property type="entry name" value="HAD-like_sf"/>
</dbReference>
<keyword evidence="10" id="KW-0460">Magnesium</keyword>
<dbReference type="InterPro" id="IPR023299">
    <property type="entry name" value="ATPase_P-typ_cyto_dom_N"/>
</dbReference>
<feature type="transmembrane region" description="Helical" evidence="15">
    <location>
        <begin position="129"/>
        <end position="149"/>
    </location>
</feature>
<evidence type="ECO:0000259" key="17">
    <source>
        <dbReference type="Pfam" id="PF00689"/>
    </source>
</evidence>
<evidence type="ECO:0000256" key="11">
    <source>
        <dbReference type="ARBA" id="ARBA00022967"/>
    </source>
</evidence>
<reference evidence="19 20" key="1">
    <citation type="submission" date="2015-09" db="EMBL/GenBank/DDBJ databases">
        <authorList>
            <consortium name="Pathogen Informatics"/>
        </authorList>
    </citation>
    <scope>NUCLEOTIDE SEQUENCE [LARGE SCALE GENOMIC DNA]</scope>
    <source>
        <strain evidence="19 20">2789STDY5834842</strain>
    </source>
</reference>
<dbReference type="PANTHER" id="PTHR24093:SF369">
    <property type="entry name" value="CALCIUM-TRANSPORTING ATPASE"/>
    <property type="match status" value="1"/>
</dbReference>
<feature type="transmembrane region" description="Helical" evidence="15">
    <location>
        <begin position="299"/>
        <end position="317"/>
    </location>
</feature>
<gene>
    <name evidence="19" type="ORF">ERS852457_00954</name>
</gene>
<keyword evidence="7" id="KW-0547">Nucleotide-binding</keyword>
<evidence type="ECO:0000256" key="1">
    <source>
        <dbReference type="ARBA" id="ARBA00004127"/>
    </source>
</evidence>
<dbReference type="NCBIfam" id="TIGR01517">
    <property type="entry name" value="ATPase-IIB_Ca"/>
    <property type="match status" value="1"/>
</dbReference>
<evidence type="ECO:0000256" key="2">
    <source>
        <dbReference type="ARBA" id="ARBA00012790"/>
    </source>
</evidence>
<evidence type="ECO:0000259" key="18">
    <source>
        <dbReference type="Pfam" id="PF00690"/>
    </source>
</evidence>
<dbReference type="SUPFAM" id="SSF81653">
    <property type="entry name" value="Calcium ATPase, transduction domain A"/>
    <property type="match status" value="1"/>
</dbReference>
<dbReference type="Pfam" id="PF13246">
    <property type="entry name" value="Cation_ATPase"/>
    <property type="match status" value="1"/>
</dbReference>
<comment type="subcellular location">
    <subcellularLocation>
        <location evidence="1">Endomembrane system</location>
        <topology evidence="1">Multi-pass membrane protein</topology>
    </subcellularLocation>
</comment>
<feature type="domain" description="P-type ATPase A" evidence="16">
    <location>
        <begin position="168"/>
        <end position="275"/>
    </location>
</feature>
<dbReference type="AlphaFoldDB" id="A0A174AG85"/>
<keyword evidence="19" id="KW-0378">Hydrolase</keyword>
<dbReference type="SUPFAM" id="SSF81665">
    <property type="entry name" value="Calcium ATPase, transmembrane domain M"/>
    <property type="match status" value="2"/>
</dbReference>
<dbReference type="Gene3D" id="3.40.1110.10">
    <property type="entry name" value="Calcium-transporting ATPase, cytoplasmic domain N"/>
    <property type="match status" value="1"/>
</dbReference>
<dbReference type="InterPro" id="IPR059000">
    <property type="entry name" value="ATPase_P-type_domA"/>
</dbReference>
<keyword evidence="8" id="KW-0106">Calcium</keyword>
<dbReference type="RefSeq" id="WP_025076852.1">
    <property type="nucleotide sequence ID" value="NZ_CYZI01000003.1"/>
</dbReference>
<dbReference type="Gene3D" id="2.70.150.10">
    <property type="entry name" value="Calcium-transporting ATPase, cytoplasmic transduction domain A"/>
    <property type="match status" value="1"/>
</dbReference>
<name>A0A174AG85_PHOVU</name>
<evidence type="ECO:0000256" key="6">
    <source>
        <dbReference type="ARBA" id="ARBA00022723"/>
    </source>
</evidence>
<dbReference type="InterPro" id="IPR006408">
    <property type="entry name" value="P-type_ATPase_IIB"/>
</dbReference>
<dbReference type="InterPro" id="IPR006068">
    <property type="entry name" value="ATPase_P-typ_cation-transptr_C"/>
</dbReference>
<dbReference type="EMBL" id="CYZI01000003">
    <property type="protein sequence ID" value="CUN87223.1"/>
    <property type="molecule type" value="Genomic_DNA"/>
</dbReference>
<dbReference type="InterPro" id="IPR023298">
    <property type="entry name" value="ATPase_P-typ_TM_dom_sf"/>
</dbReference>
<evidence type="ECO:0000256" key="13">
    <source>
        <dbReference type="ARBA" id="ARBA00023065"/>
    </source>
</evidence>
<feature type="domain" description="Cation-transporting P-type ATPase N-terminal" evidence="18">
    <location>
        <begin position="2"/>
        <end position="58"/>
    </location>
</feature>
<feature type="transmembrane region" description="Helical" evidence="15">
    <location>
        <begin position="845"/>
        <end position="866"/>
    </location>
</feature>
<feature type="transmembrane region" description="Helical" evidence="15">
    <location>
        <begin position="761"/>
        <end position="780"/>
    </location>
</feature>
<feature type="transmembrane region" description="Helical" evidence="15">
    <location>
        <begin position="52"/>
        <end position="72"/>
    </location>
</feature>
<dbReference type="InterPro" id="IPR004014">
    <property type="entry name" value="ATPase_P-typ_cation-transptr_N"/>
</dbReference>
<evidence type="ECO:0000256" key="8">
    <source>
        <dbReference type="ARBA" id="ARBA00022837"/>
    </source>
</evidence>
<keyword evidence="13" id="KW-0406">Ion transport</keyword>
<evidence type="ECO:0000256" key="4">
    <source>
        <dbReference type="ARBA" id="ARBA00022568"/>
    </source>
</evidence>
<keyword evidence="4" id="KW-0109">Calcium transport</keyword>
<dbReference type="EC" id="7.2.2.10" evidence="2"/>
<dbReference type="PROSITE" id="PS00154">
    <property type="entry name" value="ATPASE_E1_E2"/>
    <property type="match status" value="1"/>
</dbReference>
<feature type="transmembrane region" description="Helical" evidence="15">
    <location>
        <begin position="329"/>
        <end position="351"/>
    </location>
</feature>
<dbReference type="SFLD" id="SFLDS00003">
    <property type="entry name" value="Haloacid_Dehalogenase"/>
    <property type="match status" value="1"/>
</dbReference>
<dbReference type="InterPro" id="IPR001757">
    <property type="entry name" value="P_typ_ATPase"/>
</dbReference>
<evidence type="ECO:0000256" key="9">
    <source>
        <dbReference type="ARBA" id="ARBA00022840"/>
    </source>
</evidence>
<dbReference type="GO" id="GO:0012505">
    <property type="term" value="C:endomembrane system"/>
    <property type="evidence" value="ECO:0007669"/>
    <property type="project" value="UniProtKB-SubCell"/>
</dbReference>
<feature type="transmembrane region" description="Helical" evidence="15">
    <location>
        <begin position="886"/>
        <end position="907"/>
    </location>
</feature>
<keyword evidence="5 15" id="KW-0812">Transmembrane</keyword>
<feature type="domain" description="Cation-transporting P-type ATPase C-terminal" evidence="17">
    <location>
        <begin position="753"/>
        <end position="958"/>
    </location>
</feature>
<evidence type="ECO:0000256" key="15">
    <source>
        <dbReference type="SAM" id="Phobius"/>
    </source>
</evidence>
<proteinExistence type="predicted"/>
<dbReference type="PANTHER" id="PTHR24093">
    <property type="entry name" value="CATION TRANSPORTING ATPASE"/>
    <property type="match status" value="1"/>
</dbReference>
<dbReference type="Pfam" id="PF08282">
    <property type="entry name" value="Hydrolase_3"/>
    <property type="match status" value="1"/>
</dbReference>
<protein>
    <recommendedName>
        <fullName evidence="2">P-type Ca(2+) transporter</fullName>
        <ecNumber evidence="2">7.2.2.10</ecNumber>
    </recommendedName>
</protein>
<dbReference type="InterPro" id="IPR023214">
    <property type="entry name" value="HAD_sf"/>
</dbReference>
<feature type="transmembrane region" description="Helical" evidence="15">
    <location>
        <begin position="801"/>
        <end position="823"/>
    </location>
</feature>
<evidence type="ECO:0000313" key="20">
    <source>
        <dbReference type="Proteomes" id="UP000095333"/>
    </source>
</evidence>
<dbReference type="Gene3D" id="3.40.50.1000">
    <property type="entry name" value="HAD superfamily/HAD-like"/>
    <property type="match status" value="2"/>
</dbReference>
<dbReference type="SFLD" id="SFLDG00002">
    <property type="entry name" value="C1.7:_P-type_atpase_like"/>
    <property type="match status" value="1"/>
</dbReference>
<dbReference type="Proteomes" id="UP000095333">
    <property type="component" value="Unassembled WGS sequence"/>
</dbReference>
<dbReference type="GO" id="GO:0005886">
    <property type="term" value="C:plasma membrane"/>
    <property type="evidence" value="ECO:0007669"/>
    <property type="project" value="TreeGrafter"/>
</dbReference>
<evidence type="ECO:0000256" key="12">
    <source>
        <dbReference type="ARBA" id="ARBA00022989"/>
    </source>
</evidence>
<dbReference type="Pfam" id="PF00689">
    <property type="entry name" value="Cation_ATPase_C"/>
    <property type="match status" value="1"/>
</dbReference>
<dbReference type="PRINTS" id="PR00120">
    <property type="entry name" value="HATPASE"/>
</dbReference>
<keyword evidence="6" id="KW-0479">Metal-binding</keyword>
<accession>A0A174AG85</accession>
<keyword evidence="14 15" id="KW-0472">Membrane</keyword>
<dbReference type="PRINTS" id="PR00119">
    <property type="entry name" value="CATATPASE"/>
</dbReference>
<evidence type="ECO:0000256" key="14">
    <source>
        <dbReference type="ARBA" id="ARBA00023136"/>
    </source>
</evidence>
<keyword evidence="12 15" id="KW-1133">Transmembrane helix</keyword>
<feature type="transmembrane region" description="Helical" evidence="15">
    <location>
        <begin position="728"/>
        <end position="749"/>
    </location>
</feature>
<dbReference type="InterPro" id="IPR008250">
    <property type="entry name" value="ATPase_P-typ_transduc_dom_A_sf"/>
</dbReference>
<evidence type="ECO:0000256" key="3">
    <source>
        <dbReference type="ARBA" id="ARBA00022448"/>
    </source>
</evidence>
<dbReference type="InterPro" id="IPR044492">
    <property type="entry name" value="P_typ_ATPase_HD_dom"/>
</dbReference>
<dbReference type="Gene3D" id="1.20.1110.10">
    <property type="entry name" value="Calcium-transporting ATPase, transmembrane domain"/>
    <property type="match status" value="2"/>
</dbReference>
<keyword evidence="11" id="KW-1278">Translocase</keyword>
<dbReference type="Pfam" id="PF00690">
    <property type="entry name" value="Cation_ATPase_N"/>
    <property type="match status" value="1"/>
</dbReference>
<evidence type="ECO:0000256" key="7">
    <source>
        <dbReference type="ARBA" id="ARBA00022741"/>
    </source>
</evidence>
<organism evidence="19 20">
    <name type="scientific">Phocaeicola vulgatus</name>
    <name type="common">Bacteroides vulgatus</name>
    <dbReference type="NCBI Taxonomy" id="821"/>
    <lineage>
        <taxon>Bacteria</taxon>
        <taxon>Pseudomonadati</taxon>
        <taxon>Bacteroidota</taxon>
        <taxon>Bacteroidia</taxon>
        <taxon>Bacteroidales</taxon>
        <taxon>Bacteroidaceae</taxon>
        <taxon>Phocaeicola</taxon>
    </lineage>
</organism>
<evidence type="ECO:0000259" key="16">
    <source>
        <dbReference type="Pfam" id="PF00122"/>
    </source>
</evidence>
<evidence type="ECO:0000256" key="5">
    <source>
        <dbReference type="ARBA" id="ARBA00022692"/>
    </source>
</evidence>
<dbReference type="SUPFAM" id="SSF56784">
    <property type="entry name" value="HAD-like"/>
    <property type="match status" value="1"/>
</dbReference>
<dbReference type="SFLD" id="SFLDF00027">
    <property type="entry name" value="p-type_atpase"/>
    <property type="match status" value="1"/>
</dbReference>
<dbReference type="GO" id="GO:0016887">
    <property type="term" value="F:ATP hydrolysis activity"/>
    <property type="evidence" value="ECO:0007669"/>
    <property type="project" value="InterPro"/>
</dbReference>
<feature type="transmembrane region" description="Helical" evidence="15">
    <location>
        <begin position="78"/>
        <end position="96"/>
    </location>
</feature>
<evidence type="ECO:0000313" key="19">
    <source>
        <dbReference type="EMBL" id="CUN87223.1"/>
    </source>
</evidence>
<evidence type="ECO:0000256" key="10">
    <source>
        <dbReference type="ARBA" id="ARBA00022842"/>
    </source>
</evidence>
<feature type="transmembrane region" description="Helical" evidence="15">
    <location>
        <begin position="927"/>
        <end position="951"/>
    </location>
</feature>